<evidence type="ECO:0000313" key="3">
    <source>
        <dbReference type="Proteomes" id="UP000243207"/>
    </source>
</evidence>
<dbReference type="InterPro" id="IPR004919">
    <property type="entry name" value="GmrSD_N"/>
</dbReference>
<dbReference type="Proteomes" id="UP000243207">
    <property type="component" value="Chromosome I"/>
</dbReference>
<name>A0A1H1Q8E3_9GAMM</name>
<accession>A0A1H1Q8E3</accession>
<evidence type="ECO:0000313" key="2">
    <source>
        <dbReference type="EMBL" id="SDS19752.1"/>
    </source>
</evidence>
<feature type="domain" description="GmrSD restriction endonucleases N-terminal" evidence="1">
    <location>
        <begin position="27"/>
        <end position="174"/>
    </location>
</feature>
<gene>
    <name evidence="2" type="ORF">SAMN05216421_1081</name>
</gene>
<sequence length="378" mass="43860">MSHFRVTQHEPRPLRWWASQNEQAQLDLEPQYQRRGNLWSQWKKAHLIDSVLNDFDIPKLYVADFTRSSSAELNPARKPYSIVDGKQRFGAFFDFLANQFPLNQSFALDADPSVEAAGMTFAQVQQRYPKLASKLENYVPTVMSIVTDDELKITEMFTRLNSGMSTTSAEKRNAVPGPATAVIRQITANRFFMNKIRFNVSRMQEFNLAAKLALIEYKGGFTDTKARNLDQFAEQGAAYFVQGFRKRGPRLSEEERQTLLEKYRDTEEKALFTLDSMAAEFRDRDPLLGSQGHIPVYYWLVRENPDLCKGVLRDFLEEFTTRVKEALQLSRTAPERADPELMNYYTMGRTTNDQNSLSGRYEILLRHLRRFRPHPRLV</sequence>
<proteinExistence type="predicted"/>
<dbReference type="PANTHER" id="PTHR39639">
    <property type="entry name" value="CHROMOSOME 16, WHOLE GENOME SHOTGUN SEQUENCE"/>
    <property type="match status" value="1"/>
</dbReference>
<dbReference type="AlphaFoldDB" id="A0A1H1Q8E3"/>
<protein>
    <recommendedName>
        <fullName evidence="1">GmrSD restriction endonucleases N-terminal domain-containing protein</fullName>
    </recommendedName>
</protein>
<evidence type="ECO:0000259" key="1">
    <source>
        <dbReference type="Pfam" id="PF03235"/>
    </source>
</evidence>
<dbReference type="STRING" id="487184.SAMN05216421_1081"/>
<keyword evidence="3" id="KW-1185">Reference proteome</keyword>
<dbReference type="OrthoDB" id="7802453at2"/>
<organism evidence="2 3">
    <name type="scientific">Halopseudomonas xinjiangensis</name>
    <dbReference type="NCBI Taxonomy" id="487184"/>
    <lineage>
        <taxon>Bacteria</taxon>
        <taxon>Pseudomonadati</taxon>
        <taxon>Pseudomonadota</taxon>
        <taxon>Gammaproteobacteria</taxon>
        <taxon>Pseudomonadales</taxon>
        <taxon>Pseudomonadaceae</taxon>
        <taxon>Halopseudomonas</taxon>
    </lineage>
</organism>
<reference evidence="3" key="1">
    <citation type="submission" date="2016-10" db="EMBL/GenBank/DDBJ databases">
        <authorList>
            <person name="Varghese N."/>
            <person name="Submissions S."/>
        </authorList>
    </citation>
    <scope>NUCLEOTIDE SEQUENCE [LARGE SCALE GENOMIC DNA]</scope>
    <source>
        <strain evidence="3">NRRL B-51270</strain>
    </source>
</reference>
<dbReference type="Pfam" id="PF03235">
    <property type="entry name" value="GmrSD_N"/>
    <property type="match status" value="1"/>
</dbReference>
<dbReference type="EMBL" id="LT629736">
    <property type="protein sequence ID" value="SDS19752.1"/>
    <property type="molecule type" value="Genomic_DNA"/>
</dbReference>
<dbReference type="PANTHER" id="PTHR39639:SF1">
    <property type="entry name" value="DUF262 DOMAIN-CONTAINING PROTEIN"/>
    <property type="match status" value="1"/>
</dbReference>
<dbReference type="RefSeq" id="WP_093392190.1">
    <property type="nucleotide sequence ID" value="NZ_LT629736.1"/>
</dbReference>